<dbReference type="Proteomes" id="UP000192247">
    <property type="component" value="Unassembled WGS sequence"/>
</dbReference>
<dbReference type="InParanoid" id="A0A1V9X5J8"/>
<accession>A0A1V9X5J8</accession>
<protein>
    <submittedName>
        <fullName evidence="1">Uncharacterized protein</fullName>
    </submittedName>
</protein>
<organism evidence="1 2">
    <name type="scientific">Tropilaelaps mercedesae</name>
    <dbReference type="NCBI Taxonomy" id="418985"/>
    <lineage>
        <taxon>Eukaryota</taxon>
        <taxon>Metazoa</taxon>
        <taxon>Ecdysozoa</taxon>
        <taxon>Arthropoda</taxon>
        <taxon>Chelicerata</taxon>
        <taxon>Arachnida</taxon>
        <taxon>Acari</taxon>
        <taxon>Parasitiformes</taxon>
        <taxon>Mesostigmata</taxon>
        <taxon>Gamasina</taxon>
        <taxon>Dermanyssoidea</taxon>
        <taxon>Laelapidae</taxon>
        <taxon>Tropilaelaps</taxon>
    </lineage>
</organism>
<proteinExistence type="predicted"/>
<comment type="caution">
    <text evidence="1">The sequence shown here is derived from an EMBL/GenBank/DDBJ whole genome shotgun (WGS) entry which is preliminary data.</text>
</comment>
<evidence type="ECO:0000313" key="2">
    <source>
        <dbReference type="Proteomes" id="UP000192247"/>
    </source>
</evidence>
<dbReference type="AlphaFoldDB" id="A0A1V9X5J8"/>
<gene>
    <name evidence="1" type="ORF">BIW11_04478</name>
</gene>
<reference evidence="1 2" key="1">
    <citation type="journal article" date="2017" name="Gigascience">
        <title>Draft genome of the honey bee ectoparasitic mite, Tropilaelaps mercedesae, is shaped by the parasitic life history.</title>
        <authorList>
            <person name="Dong X."/>
            <person name="Armstrong S.D."/>
            <person name="Xia D."/>
            <person name="Makepeace B.L."/>
            <person name="Darby A.C."/>
            <person name="Kadowaki T."/>
        </authorList>
    </citation>
    <scope>NUCLEOTIDE SEQUENCE [LARGE SCALE GENOMIC DNA]</scope>
    <source>
        <strain evidence="1">Wuxi-XJTLU</strain>
    </source>
</reference>
<name>A0A1V9X5J8_9ACAR</name>
<sequence>MLVLVQVREAVFSIRGEGCKKIDALSFNPFCYHSYNQFYFVLLPFIKLAGRLDQ</sequence>
<dbReference type="EMBL" id="MNPL01023138">
    <property type="protein sequence ID" value="OQR68870.1"/>
    <property type="molecule type" value="Genomic_DNA"/>
</dbReference>
<keyword evidence="2" id="KW-1185">Reference proteome</keyword>
<evidence type="ECO:0000313" key="1">
    <source>
        <dbReference type="EMBL" id="OQR68870.1"/>
    </source>
</evidence>